<dbReference type="KEGG" id="rme:Rmet_1219"/>
<name>Q1LP21_CUPMC</name>
<organism evidence="3 4">
    <name type="scientific">Cupriavidus metallidurans (strain ATCC 43123 / DSM 2839 / NBRC 102507 / CH34)</name>
    <name type="common">Ralstonia metallidurans</name>
    <dbReference type="NCBI Taxonomy" id="266264"/>
    <lineage>
        <taxon>Bacteria</taxon>
        <taxon>Pseudomonadati</taxon>
        <taxon>Pseudomonadota</taxon>
        <taxon>Betaproteobacteria</taxon>
        <taxon>Burkholderiales</taxon>
        <taxon>Burkholderiaceae</taxon>
        <taxon>Cupriavidus</taxon>
    </lineage>
</organism>
<accession>Q1LP21</accession>
<dbReference type="HOGENOM" id="CLU_157727_0_0_4"/>
<sequence length="129" mass="13949">MQSGQIPTPDPGSAPDPGVTLTKAVMRAASFLGISQAIVASVLGISTASVSRMASGGYVLDVHRKEWEFAVLFVRLFRSLDAILGHEEQARLWLTHDNLALGGKPLELIRTTEGIVRVVHYLDATRGRI</sequence>
<dbReference type="InterPro" id="IPR024467">
    <property type="entry name" value="Xre/MbcA/ParS-like_toxin-bd"/>
</dbReference>
<evidence type="ECO:0000313" key="3">
    <source>
        <dbReference type="EMBL" id="ABF08105.1"/>
    </source>
</evidence>
<feature type="domain" description="Antitoxin Xre-like helix-turn-helix" evidence="2">
    <location>
        <begin position="21"/>
        <end position="75"/>
    </location>
</feature>
<dbReference type="InterPro" id="IPR046847">
    <property type="entry name" value="Xre-like_HTH"/>
</dbReference>
<dbReference type="EMBL" id="CP000352">
    <property type="protein sequence ID" value="ABF08105.1"/>
    <property type="molecule type" value="Genomic_DNA"/>
</dbReference>
<dbReference type="eggNOG" id="COG5642">
    <property type="taxonomic scope" value="Bacteria"/>
</dbReference>
<dbReference type="GO" id="GO:0003677">
    <property type="term" value="F:DNA binding"/>
    <property type="evidence" value="ECO:0007669"/>
    <property type="project" value="InterPro"/>
</dbReference>
<keyword evidence="4" id="KW-1185">Reference proteome</keyword>
<evidence type="ECO:0000313" key="4">
    <source>
        <dbReference type="Proteomes" id="UP000002429"/>
    </source>
</evidence>
<feature type="domain" description="Antitoxin Xre/MbcA/ParS-like toxin-binding" evidence="1">
    <location>
        <begin position="79"/>
        <end position="127"/>
    </location>
</feature>
<dbReference type="Pfam" id="PF09722">
    <property type="entry name" value="Xre_MbcA_ParS_C"/>
    <property type="match status" value="1"/>
</dbReference>
<dbReference type="Proteomes" id="UP000002429">
    <property type="component" value="Chromosome"/>
</dbReference>
<evidence type="ECO:0000259" key="1">
    <source>
        <dbReference type="Pfam" id="PF09722"/>
    </source>
</evidence>
<dbReference type="RefSeq" id="WP_011515994.1">
    <property type="nucleotide sequence ID" value="NC_007973.1"/>
</dbReference>
<dbReference type="Pfam" id="PF20432">
    <property type="entry name" value="Xre-like-HTH"/>
    <property type="match status" value="1"/>
</dbReference>
<gene>
    <name evidence="3" type="ordered locus">Rmet_1219</name>
</gene>
<dbReference type="AlphaFoldDB" id="Q1LP21"/>
<evidence type="ECO:0000259" key="2">
    <source>
        <dbReference type="Pfam" id="PF20432"/>
    </source>
</evidence>
<reference evidence="4" key="1">
    <citation type="journal article" date="2010" name="PLoS ONE">
        <title>The complete genome sequence of Cupriavidus metallidurans strain CH34, a master survivalist in harsh and anthropogenic environments.</title>
        <authorList>
            <person name="Janssen P.J."/>
            <person name="Van Houdt R."/>
            <person name="Moors H."/>
            <person name="Monsieurs P."/>
            <person name="Morin N."/>
            <person name="Michaux A."/>
            <person name="Benotmane M.A."/>
            <person name="Leys N."/>
            <person name="Vallaeys T."/>
            <person name="Lapidus A."/>
            <person name="Monchy S."/>
            <person name="Medigue C."/>
            <person name="Taghavi S."/>
            <person name="McCorkle S."/>
            <person name="Dunn J."/>
            <person name="van der Lelie D."/>
            <person name="Mergeay M."/>
        </authorList>
    </citation>
    <scope>NUCLEOTIDE SEQUENCE [LARGE SCALE GENOMIC DNA]</scope>
    <source>
        <strain evidence="4">ATCC 43123 / DSM 2839 / NBRC 102507 / CH34</strain>
    </source>
</reference>
<dbReference type="STRING" id="266264.Rmet_1219"/>
<protein>
    <submittedName>
        <fullName evidence="3">Uncharacterized protein</fullName>
    </submittedName>
</protein>
<proteinExistence type="predicted"/>